<dbReference type="Pfam" id="PF07687">
    <property type="entry name" value="M20_dimer"/>
    <property type="match status" value="1"/>
</dbReference>
<protein>
    <submittedName>
        <fullName evidence="4">M20 family metallopeptidase</fullName>
    </submittedName>
</protein>
<gene>
    <name evidence="4" type="ORF">RH861_01945</name>
</gene>
<keyword evidence="5" id="KW-1185">Reference proteome</keyword>
<feature type="domain" description="Peptidase M20 dimerisation" evidence="3">
    <location>
        <begin position="213"/>
        <end position="306"/>
    </location>
</feature>
<evidence type="ECO:0000259" key="3">
    <source>
        <dbReference type="Pfam" id="PF07687"/>
    </source>
</evidence>
<dbReference type="InterPro" id="IPR011650">
    <property type="entry name" value="Peptidase_M20_dimer"/>
</dbReference>
<dbReference type="PANTHER" id="PTHR43808:SF9">
    <property type="entry name" value="BLL0789 PROTEIN"/>
    <property type="match status" value="1"/>
</dbReference>
<dbReference type="RefSeq" id="WP_310519506.1">
    <property type="nucleotide sequence ID" value="NZ_BAABBS010000004.1"/>
</dbReference>
<dbReference type="Gene3D" id="3.30.70.360">
    <property type="match status" value="1"/>
</dbReference>
<keyword evidence="2" id="KW-0378">Hydrolase</keyword>
<evidence type="ECO:0000256" key="2">
    <source>
        <dbReference type="ARBA" id="ARBA00022801"/>
    </source>
</evidence>
<dbReference type="Pfam" id="PF01546">
    <property type="entry name" value="Peptidase_M20"/>
    <property type="match status" value="1"/>
</dbReference>
<organism evidence="4 5">
    <name type="scientific">Agromyces indicus</name>
    <dbReference type="NCBI Taxonomy" id="758919"/>
    <lineage>
        <taxon>Bacteria</taxon>
        <taxon>Bacillati</taxon>
        <taxon>Actinomycetota</taxon>
        <taxon>Actinomycetes</taxon>
        <taxon>Micrococcales</taxon>
        <taxon>Microbacteriaceae</taxon>
        <taxon>Agromyces</taxon>
    </lineage>
</organism>
<accession>A0ABU1FH88</accession>
<dbReference type="EMBL" id="JAVKGS010000001">
    <property type="protein sequence ID" value="MDR5690816.1"/>
    <property type="molecule type" value="Genomic_DNA"/>
</dbReference>
<evidence type="ECO:0000313" key="5">
    <source>
        <dbReference type="Proteomes" id="UP001260072"/>
    </source>
</evidence>
<dbReference type="Proteomes" id="UP001260072">
    <property type="component" value="Unassembled WGS sequence"/>
</dbReference>
<dbReference type="Gene3D" id="3.40.630.10">
    <property type="entry name" value="Zn peptidases"/>
    <property type="match status" value="1"/>
</dbReference>
<proteinExistence type="predicted"/>
<dbReference type="PANTHER" id="PTHR43808">
    <property type="entry name" value="ACETYLORNITHINE DEACETYLASE"/>
    <property type="match status" value="1"/>
</dbReference>
<evidence type="ECO:0000256" key="1">
    <source>
        <dbReference type="ARBA" id="ARBA00022723"/>
    </source>
</evidence>
<sequence length="425" mass="43133">MAGTTVRPRAAASVTVDHRADARGAPTAEELRHAAHAVDGRYRDDLAHLVGIDSGSHDAEGVTRVAEWAAATLAADGFDVETVPTPEHDGRRYGPVVVARRRGTGTARVVLFAHMDTVFPAGTAADRPFGIADGIAYGPGVCDDVAGIAAGIAAARVLDRLGYAAYGELVIALTPDEEIGSPASREILAEVARGADAALCLECARENGDLVGARKGVADVLVSIHGRAAHSGVEPERGINAAVEAARLLLDVQALSGAEPGLTVNVGRVASGSRANIVPEHAELHVEVRATGLAELVATLDAIDERGRHPFVDGARIEVTRLDVCPPLERSATDDLAALARGVGARLGLAFDVAATGGASDANFVAALGVPTLDGLGPVGGGDHGVDEWLDLATVPERVALLAGLVVAVAEAHAGAPTAGASDAA</sequence>
<name>A0ABU1FH88_9MICO</name>
<keyword evidence="1" id="KW-0479">Metal-binding</keyword>
<comment type="caution">
    <text evidence="4">The sequence shown here is derived from an EMBL/GenBank/DDBJ whole genome shotgun (WGS) entry which is preliminary data.</text>
</comment>
<dbReference type="PIRSF" id="PIRSF037238">
    <property type="entry name" value="Carboxypeptidase_G2"/>
    <property type="match status" value="1"/>
</dbReference>
<reference evidence="5" key="1">
    <citation type="submission" date="2023-07" db="EMBL/GenBank/DDBJ databases">
        <title>Description of three actinobacteria isolated from air of manufacturing shop in a pharmaceutical factory.</title>
        <authorList>
            <person name="Zhang D.-F."/>
        </authorList>
    </citation>
    <scope>NUCLEOTIDE SEQUENCE [LARGE SCALE GENOMIC DNA]</scope>
    <source>
        <strain evidence="5">CCTCC AB 2011122</strain>
    </source>
</reference>
<dbReference type="InterPro" id="IPR050072">
    <property type="entry name" value="Peptidase_M20A"/>
</dbReference>
<dbReference type="SUPFAM" id="SSF55031">
    <property type="entry name" value="Bacterial exopeptidase dimerisation domain"/>
    <property type="match status" value="1"/>
</dbReference>
<evidence type="ECO:0000313" key="4">
    <source>
        <dbReference type="EMBL" id="MDR5690816.1"/>
    </source>
</evidence>
<dbReference type="InterPro" id="IPR036264">
    <property type="entry name" value="Bact_exopeptidase_dim_dom"/>
</dbReference>
<dbReference type="CDD" id="cd03885">
    <property type="entry name" value="M20_CPDG2"/>
    <property type="match status" value="1"/>
</dbReference>
<dbReference type="SUPFAM" id="SSF53187">
    <property type="entry name" value="Zn-dependent exopeptidases"/>
    <property type="match status" value="1"/>
</dbReference>
<dbReference type="InterPro" id="IPR017150">
    <property type="entry name" value="Pept_M20_glutamate_carboxypep"/>
</dbReference>
<dbReference type="InterPro" id="IPR002933">
    <property type="entry name" value="Peptidase_M20"/>
</dbReference>